<sequence length="477" mass="53013">MTYRFVDAENPIDQYEALNSDHDFLCVEQARGGTFGFTSAAEAGPADLYLVHGGLIGTQWCNTYVGVFFRVDKHRSFITHANAWSMSAPPLPRNYVDESAGEEIRAQVFRQLETEASEKRWDTGNEHFGETLVVCCPHPESSYGGKVWRIAGFYVIRGIRDYLNNESTVLQNKANERLQGAVRICGVDGRNAKETQSRVQKAMGKVKEPGCRRKFEKANDEIQKSIQLQEKARFLASQAHFVVQREPHGFIVEHRDGEVRLAKYICGDPGTIEEGMLYADDLGGYRPIDLPDVENDTTQRWMFSSKEDQDTLIAKQTELGREFCFVDELTGRSESPDSDASRGEYEDLAWQPRGPGPVSWPSERGRMRVRAPSAESLLRRQDSRSAASPIVNNISISGASKQGRIQSASGVRGEKAIVLLAGRLSAVHGRDTDSSAETSERASAKPQGESEGPGHETRTLPIRKKAAQVDQSSRPSQ</sequence>
<feature type="region of interest" description="Disordered" evidence="1">
    <location>
        <begin position="427"/>
        <end position="477"/>
    </location>
</feature>
<proteinExistence type="predicted"/>
<evidence type="ECO:0000256" key="1">
    <source>
        <dbReference type="SAM" id="MobiDB-lite"/>
    </source>
</evidence>
<feature type="compositionally biased region" description="Basic and acidic residues" evidence="1">
    <location>
        <begin position="428"/>
        <end position="443"/>
    </location>
</feature>
<evidence type="ECO:0000313" key="2">
    <source>
        <dbReference type="EMBL" id="KAK3049864.1"/>
    </source>
</evidence>
<evidence type="ECO:0000313" key="3">
    <source>
        <dbReference type="Proteomes" id="UP001271007"/>
    </source>
</evidence>
<comment type="caution">
    <text evidence="2">The sequence shown here is derived from an EMBL/GenBank/DDBJ whole genome shotgun (WGS) entry which is preliminary data.</text>
</comment>
<keyword evidence="3" id="KW-1185">Reference proteome</keyword>
<organism evidence="2 3">
    <name type="scientific">Extremus antarcticus</name>
    <dbReference type="NCBI Taxonomy" id="702011"/>
    <lineage>
        <taxon>Eukaryota</taxon>
        <taxon>Fungi</taxon>
        <taxon>Dikarya</taxon>
        <taxon>Ascomycota</taxon>
        <taxon>Pezizomycotina</taxon>
        <taxon>Dothideomycetes</taxon>
        <taxon>Dothideomycetidae</taxon>
        <taxon>Mycosphaerellales</taxon>
        <taxon>Extremaceae</taxon>
        <taxon>Extremus</taxon>
    </lineage>
</organism>
<dbReference type="EMBL" id="JAWDJX010000036">
    <property type="protein sequence ID" value="KAK3049864.1"/>
    <property type="molecule type" value="Genomic_DNA"/>
</dbReference>
<name>A0AAJ0DGT3_9PEZI</name>
<feature type="region of interest" description="Disordered" evidence="1">
    <location>
        <begin position="330"/>
        <end position="385"/>
    </location>
</feature>
<accession>A0AAJ0DGT3</accession>
<dbReference type="AlphaFoldDB" id="A0AAJ0DGT3"/>
<reference evidence="2" key="1">
    <citation type="submission" date="2023-04" db="EMBL/GenBank/DDBJ databases">
        <title>Black Yeasts Isolated from many extreme environments.</title>
        <authorList>
            <person name="Coleine C."/>
            <person name="Stajich J.E."/>
            <person name="Selbmann L."/>
        </authorList>
    </citation>
    <scope>NUCLEOTIDE SEQUENCE</scope>
    <source>
        <strain evidence="2">CCFEE 5312</strain>
    </source>
</reference>
<dbReference type="Proteomes" id="UP001271007">
    <property type="component" value="Unassembled WGS sequence"/>
</dbReference>
<feature type="compositionally biased region" description="Basic and acidic residues" evidence="1">
    <location>
        <begin position="330"/>
        <end position="345"/>
    </location>
</feature>
<protein>
    <submittedName>
        <fullName evidence="2">Uncharacterized protein</fullName>
    </submittedName>
</protein>
<gene>
    <name evidence="2" type="ORF">LTR09_008784</name>
</gene>